<keyword evidence="1" id="KW-0472">Membrane</keyword>
<dbReference type="AlphaFoldDB" id="A0A431UZ90"/>
<keyword evidence="1" id="KW-1133">Transmembrane helix</keyword>
<proteinExistence type="predicted"/>
<dbReference type="Proteomes" id="UP000267400">
    <property type="component" value="Unassembled WGS sequence"/>
</dbReference>
<feature type="transmembrane region" description="Helical" evidence="1">
    <location>
        <begin position="65"/>
        <end position="87"/>
    </location>
</feature>
<organism evidence="2 3">
    <name type="scientific">Halomonas nitroreducens</name>
    <dbReference type="NCBI Taxonomy" id="447425"/>
    <lineage>
        <taxon>Bacteria</taxon>
        <taxon>Pseudomonadati</taxon>
        <taxon>Pseudomonadota</taxon>
        <taxon>Gammaproteobacteria</taxon>
        <taxon>Oceanospirillales</taxon>
        <taxon>Halomonadaceae</taxon>
        <taxon>Halomonas</taxon>
    </lineage>
</organism>
<evidence type="ECO:0000313" key="2">
    <source>
        <dbReference type="EMBL" id="RTQ99374.1"/>
    </source>
</evidence>
<gene>
    <name evidence="2" type="ORF">EKG36_17630</name>
</gene>
<reference evidence="2 3" key="1">
    <citation type="submission" date="2018-12" db="EMBL/GenBank/DDBJ databases">
        <authorList>
            <person name="Yu L."/>
        </authorList>
    </citation>
    <scope>NUCLEOTIDE SEQUENCE [LARGE SCALE GENOMIC DNA]</scope>
    <source>
        <strain evidence="2 3">11S</strain>
    </source>
</reference>
<sequence>MTVTLIWLIAFAVILFLCLSRWEASVSALLSKLLPAVLRSEDDRWVWSPAIAVLGATAIVRPVDLLLTLILIGLITWGITKLAGWAMNKVDMH</sequence>
<keyword evidence="1" id="KW-0812">Transmembrane</keyword>
<name>A0A431UZ90_9GAMM</name>
<dbReference type="EMBL" id="RXNS01000020">
    <property type="protein sequence ID" value="RTQ99374.1"/>
    <property type="molecule type" value="Genomic_DNA"/>
</dbReference>
<protein>
    <submittedName>
        <fullName evidence="2">Uncharacterized protein</fullName>
    </submittedName>
</protein>
<evidence type="ECO:0000256" key="1">
    <source>
        <dbReference type="SAM" id="Phobius"/>
    </source>
</evidence>
<dbReference type="OrthoDB" id="6183864at2"/>
<keyword evidence="3" id="KW-1185">Reference proteome</keyword>
<comment type="caution">
    <text evidence="2">The sequence shown here is derived from an EMBL/GenBank/DDBJ whole genome shotgun (WGS) entry which is preliminary data.</text>
</comment>
<evidence type="ECO:0000313" key="3">
    <source>
        <dbReference type="Proteomes" id="UP000267400"/>
    </source>
</evidence>
<accession>A0A431UZ90</accession>
<dbReference type="RefSeq" id="WP_126486503.1">
    <property type="nucleotide sequence ID" value="NZ_RXNS01000020.1"/>
</dbReference>